<dbReference type="RefSeq" id="WP_146868122.1">
    <property type="nucleotide sequence ID" value="NZ_BKBC01000011.1"/>
</dbReference>
<name>A0A512TKA8_CLOBU</name>
<evidence type="ECO:0000313" key="3">
    <source>
        <dbReference type="EMBL" id="NAS18331.1"/>
    </source>
</evidence>
<dbReference type="EMBL" id="BKBC01000011">
    <property type="protein sequence ID" value="GEQ20666.1"/>
    <property type="molecule type" value="Genomic_DNA"/>
</dbReference>
<reference evidence="2 4" key="1">
    <citation type="submission" date="2019-07" db="EMBL/GenBank/DDBJ databases">
        <title>Whole genome shotgun sequence of Clostridium butyricum NBRC 3858.</title>
        <authorList>
            <person name="Hosoyama A."/>
            <person name="Uohara A."/>
            <person name="Ohji S."/>
            <person name="Ichikawa N."/>
        </authorList>
    </citation>
    <scope>NUCLEOTIDE SEQUENCE [LARGE SCALE GENOMIC DNA]</scope>
    <source>
        <strain evidence="2 4">NBRC 3858</strain>
    </source>
</reference>
<dbReference type="AlphaFoldDB" id="A0A512TKA8"/>
<dbReference type="SUPFAM" id="SSF55469">
    <property type="entry name" value="FMN-dependent nitroreductase-like"/>
    <property type="match status" value="1"/>
</dbReference>
<proteinExistence type="predicted"/>
<evidence type="ECO:0000313" key="5">
    <source>
        <dbReference type="Proteomes" id="UP000474042"/>
    </source>
</evidence>
<feature type="domain" description="Nitroreductase" evidence="1">
    <location>
        <begin position="64"/>
        <end position="145"/>
    </location>
</feature>
<dbReference type="Gene3D" id="3.40.109.10">
    <property type="entry name" value="NADH Oxidase"/>
    <property type="match status" value="1"/>
</dbReference>
<gene>
    <name evidence="2" type="ORF">CBU02nite_11720</name>
    <name evidence="3" type="ORF">GND98_010745</name>
</gene>
<organism evidence="2 4">
    <name type="scientific">Clostridium butyricum</name>
    <dbReference type="NCBI Taxonomy" id="1492"/>
    <lineage>
        <taxon>Bacteria</taxon>
        <taxon>Bacillati</taxon>
        <taxon>Bacillota</taxon>
        <taxon>Clostridia</taxon>
        <taxon>Eubacteriales</taxon>
        <taxon>Clostridiaceae</taxon>
        <taxon>Clostridium</taxon>
    </lineage>
</organism>
<dbReference type="PANTHER" id="PTHR23026:SF123">
    <property type="entry name" value="NAD(P)H NITROREDUCTASE RV3131-RELATED"/>
    <property type="match status" value="1"/>
</dbReference>
<dbReference type="EMBL" id="WOFV02000030">
    <property type="protein sequence ID" value="NAS18331.1"/>
    <property type="molecule type" value="Genomic_DNA"/>
</dbReference>
<dbReference type="Proteomes" id="UP000474042">
    <property type="component" value="Unassembled WGS sequence"/>
</dbReference>
<accession>A0A512TKA8</accession>
<sequence>MKELFERVSVRKFQDVQVENEKCEQILRAAMAAPSAGNQRPWEFIVVKNKETLEKLSKTSPYASCLEKAPMAIVVLGNDENLKFPEYWQIDLSAAVENMLLEAVHLGLGGVWLGIAPLKERMDKVAGIFQMPGNLHPFAIIPFGYAESKTHLNDRFELSRVHYENLKLN</sequence>
<comment type="caution">
    <text evidence="2">The sequence shown here is derived from an EMBL/GenBank/DDBJ whole genome shotgun (WGS) entry which is preliminary data.</text>
</comment>
<dbReference type="InterPro" id="IPR050627">
    <property type="entry name" value="Nitroreductase/BluB"/>
</dbReference>
<dbReference type="GO" id="GO:0016491">
    <property type="term" value="F:oxidoreductase activity"/>
    <property type="evidence" value="ECO:0007669"/>
    <property type="project" value="InterPro"/>
</dbReference>
<evidence type="ECO:0000313" key="4">
    <source>
        <dbReference type="Proteomes" id="UP000321089"/>
    </source>
</evidence>
<dbReference type="Proteomes" id="UP000321089">
    <property type="component" value="Unassembled WGS sequence"/>
</dbReference>
<dbReference type="Pfam" id="PF00881">
    <property type="entry name" value="Nitroreductase"/>
    <property type="match status" value="2"/>
</dbReference>
<dbReference type="InterPro" id="IPR029479">
    <property type="entry name" value="Nitroreductase"/>
</dbReference>
<evidence type="ECO:0000259" key="1">
    <source>
        <dbReference type="Pfam" id="PF00881"/>
    </source>
</evidence>
<reference evidence="3 5" key="2">
    <citation type="submission" date="2020-01" db="EMBL/GenBank/DDBJ databases">
        <title>Genome sequence of a 1,3-propanediol producer, Clostridium butyricum S3.</title>
        <authorList>
            <person name="Zhou J."/>
        </authorList>
    </citation>
    <scope>NUCLEOTIDE SEQUENCE [LARGE SCALE GENOMIC DNA]</scope>
    <source>
        <strain evidence="3 5">S3</strain>
    </source>
</reference>
<dbReference type="InterPro" id="IPR000415">
    <property type="entry name" value="Nitroreductase-like"/>
</dbReference>
<dbReference type="PANTHER" id="PTHR23026">
    <property type="entry name" value="NADPH NITROREDUCTASE"/>
    <property type="match status" value="1"/>
</dbReference>
<evidence type="ECO:0000313" key="2">
    <source>
        <dbReference type="EMBL" id="GEQ20666.1"/>
    </source>
</evidence>
<protein>
    <submittedName>
        <fullName evidence="2 3">Nitroreductase</fullName>
    </submittedName>
</protein>
<dbReference type="CDD" id="cd02150">
    <property type="entry name" value="nitroreductase"/>
    <property type="match status" value="1"/>
</dbReference>
<feature type="domain" description="Nitroreductase" evidence="1">
    <location>
        <begin position="6"/>
        <end position="58"/>
    </location>
</feature>